<organism evidence="3">
    <name type="scientific">Sulfurovum sp. enrichment culture clone C5</name>
    <dbReference type="NCBI Taxonomy" id="497650"/>
    <lineage>
        <taxon>Bacteria</taxon>
        <taxon>Pseudomonadati</taxon>
        <taxon>Campylobacterota</taxon>
        <taxon>Epsilonproteobacteria</taxon>
        <taxon>Campylobacterales</taxon>
        <taxon>Sulfurovaceae</taxon>
        <taxon>Sulfurovum</taxon>
        <taxon>environmental samples</taxon>
    </lineage>
</organism>
<dbReference type="PANTHER" id="PTHR30244">
    <property type="entry name" value="TRANSAMINASE"/>
    <property type="match status" value="1"/>
</dbReference>
<name>A0A0S4XNL1_9BACT</name>
<protein>
    <submittedName>
        <fullName evidence="3">DegT/DnrJ/EryC1/StrS aminotransferase</fullName>
        <ecNumber evidence="3">2.6.1.-</ecNumber>
    </submittedName>
</protein>
<dbReference type="InterPro" id="IPR015424">
    <property type="entry name" value="PyrdxlP-dep_Trfase"/>
</dbReference>
<dbReference type="PANTHER" id="PTHR30244:SF34">
    <property type="entry name" value="DTDP-4-AMINO-4,6-DIDEOXYGALACTOSE TRANSAMINASE"/>
    <property type="match status" value="1"/>
</dbReference>
<evidence type="ECO:0000313" key="3">
    <source>
        <dbReference type="EMBL" id="CUV65350.1"/>
    </source>
</evidence>
<dbReference type="AlphaFoldDB" id="A0A0S4XNL1"/>
<dbReference type="SUPFAM" id="SSF53383">
    <property type="entry name" value="PLP-dependent transferases"/>
    <property type="match status" value="1"/>
</dbReference>
<dbReference type="Gene3D" id="3.90.1150.10">
    <property type="entry name" value="Aspartate Aminotransferase, domain 1"/>
    <property type="match status" value="1"/>
</dbReference>
<evidence type="ECO:0000256" key="2">
    <source>
        <dbReference type="RuleBase" id="RU004508"/>
    </source>
</evidence>
<dbReference type="PIRSF" id="PIRSF000390">
    <property type="entry name" value="PLP_StrS"/>
    <property type="match status" value="1"/>
</dbReference>
<dbReference type="InterPro" id="IPR015421">
    <property type="entry name" value="PyrdxlP-dep_Trfase_major"/>
</dbReference>
<accession>A0A0S4XNL1</accession>
<dbReference type="InterPro" id="IPR000653">
    <property type="entry name" value="DegT/StrS_aminotransferase"/>
</dbReference>
<dbReference type="EMBL" id="FAXN01000028">
    <property type="protein sequence ID" value="CUV65350.1"/>
    <property type="molecule type" value="Genomic_DNA"/>
</dbReference>
<keyword evidence="2" id="KW-0663">Pyridoxal phosphate</keyword>
<dbReference type="GO" id="GO:0000271">
    <property type="term" value="P:polysaccharide biosynthetic process"/>
    <property type="evidence" value="ECO:0007669"/>
    <property type="project" value="TreeGrafter"/>
</dbReference>
<dbReference type="Pfam" id="PF01041">
    <property type="entry name" value="DegT_DnrJ_EryC1"/>
    <property type="match status" value="1"/>
</dbReference>
<evidence type="ECO:0000256" key="1">
    <source>
        <dbReference type="ARBA" id="ARBA00037999"/>
    </source>
</evidence>
<reference evidence="3" key="1">
    <citation type="submission" date="2015-11" db="EMBL/GenBank/DDBJ databases">
        <authorList>
            <person name="Zhang Y."/>
            <person name="Guo Z."/>
        </authorList>
    </citation>
    <scope>NUCLEOTIDE SEQUENCE</scope>
    <source>
        <strain evidence="3">BN30871</strain>
    </source>
</reference>
<comment type="similarity">
    <text evidence="1 2">Belongs to the DegT/DnrJ/EryC1 family.</text>
</comment>
<dbReference type="Gene3D" id="3.40.640.10">
    <property type="entry name" value="Type I PLP-dependent aspartate aminotransferase-like (Major domain)"/>
    <property type="match status" value="1"/>
</dbReference>
<dbReference type="GO" id="GO:0008483">
    <property type="term" value="F:transaminase activity"/>
    <property type="evidence" value="ECO:0007669"/>
    <property type="project" value="UniProtKB-KW"/>
</dbReference>
<dbReference type="InterPro" id="IPR015422">
    <property type="entry name" value="PyrdxlP-dep_Trfase_small"/>
</dbReference>
<gene>
    <name evidence="3" type="ORF">BN3087_290003</name>
</gene>
<proteinExistence type="inferred from homology"/>
<sequence length="376" mass="43247">MDSANFISFYKPYISNSNIDLSDCLNTSKAKELEAKFSNMFNIKHSLSTMSGTSALHLAMCAIDLKRGDKVICSVNAYVDVPEVVRHFDAEPIFVDCDAQSYMIDLKKLESILKTHQNKKLRAIILNHMGVDGFDLEKLYSLAREYDVKVIEDATDAMGSKYNEKFLGSLSSDITIFSFAPHVYKDFVSGGMFTTNDQELFERAKLLRNHGIIKQCDESECEVNYLYDTIDIGWRYAMNDIVASVCLDRIETLETQKIRRHEIASKYTKSLSNVKHVKIITNVEHDNIMYFFVEIDKNRDHFARELKHNGVEVGLHYMPLHLTDYYRKKYSLRVFDFPVALGIYQKTLCLPLYASMKDDEVSRVIEAVEKIANSYI</sequence>
<dbReference type="GO" id="GO:0030170">
    <property type="term" value="F:pyridoxal phosphate binding"/>
    <property type="evidence" value="ECO:0007669"/>
    <property type="project" value="TreeGrafter"/>
</dbReference>
<keyword evidence="3" id="KW-0808">Transferase</keyword>
<dbReference type="EC" id="2.6.1.-" evidence="3"/>
<keyword evidence="3" id="KW-0032">Aminotransferase</keyword>